<keyword evidence="4" id="KW-1185">Reference proteome</keyword>
<dbReference type="AlphaFoldDB" id="A0A1J7ITJ4"/>
<proteinExistence type="predicted"/>
<protein>
    <recommendedName>
        <fullName evidence="2">WD-like domain-containing protein</fullName>
    </recommendedName>
</protein>
<name>A0A1J7ITJ4_9PEZI</name>
<feature type="signal peptide" evidence="1">
    <location>
        <begin position="1"/>
        <end position="19"/>
    </location>
</feature>
<feature type="domain" description="WD-like" evidence="2">
    <location>
        <begin position="10"/>
        <end position="173"/>
    </location>
</feature>
<dbReference type="OrthoDB" id="3853793at2759"/>
<feature type="chain" id="PRO_5013063310" description="WD-like domain-containing protein" evidence="1">
    <location>
        <begin position="20"/>
        <end position="174"/>
    </location>
</feature>
<organism evidence="3 4">
    <name type="scientific">Coniochaeta ligniaria NRRL 30616</name>
    <dbReference type="NCBI Taxonomy" id="1408157"/>
    <lineage>
        <taxon>Eukaryota</taxon>
        <taxon>Fungi</taxon>
        <taxon>Dikarya</taxon>
        <taxon>Ascomycota</taxon>
        <taxon>Pezizomycotina</taxon>
        <taxon>Sordariomycetes</taxon>
        <taxon>Sordariomycetidae</taxon>
        <taxon>Coniochaetales</taxon>
        <taxon>Coniochaetaceae</taxon>
        <taxon>Coniochaeta</taxon>
    </lineage>
</organism>
<dbReference type="EMBL" id="KV875103">
    <property type="protein sequence ID" value="OIW24425.1"/>
    <property type="molecule type" value="Genomic_DNA"/>
</dbReference>
<evidence type="ECO:0000313" key="3">
    <source>
        <dbReference type="EMBL" id="OIW24425.1"/>
    </source>
</evidence>
<dbReference type="InterPro" id="IPR046925">
    <property type="entry name" value="WD-like_fungi"/>
</dbReference>
<accession>A0A1J7ITJ4</accession>
<dbReference type="InParanoid" id="A0A1J7ITJ4"/>
<reference evidence="3 4" key="1">
    <citation type="submission" date="2016-10" db="EMBL/GenBank/DDBJ databases">
        <title>Draft genome sequence of Coniochaeta ligniaria NRRL30616, a lignocellulolytic fungus for bioabatement of inhibitors in plant biomass hydrolysates.</title>
        <authorList>
            <consortium name="DOE Joint Genome Institute"/>
            <person name="Jimenez D.J."/>
            <person name="Hector R.E."/>
            <person name="Riley R."/>
            <person name="Sun H."/>
            <person name="Grigoriev I.V."/>
            <person name="Van Elsas J.D."/>
            <person name="Nichols N.N."/>
        </authorList>
    </citation>
    <scope>NUCLEOTIDE SEQUENCE [LARGE SCALE GENOMIC DNA]</scope>
    <source>
        <strain evidence="3 4">NRRL 30616</strain>
    </source>
</reference>
<evidence type="ECO:0000313" key="4">
    <source>
        <dbReference type="Proteomes" id="UP000182658"/>
    </source>
</evidence>
<evidence type="ECO:0000259" key="2">
    <source>
        <dbReference type="Pfam" id="PF20493"/>
    </source>
</evidence>
<gene>
    <name evidence="3" type="ORF">CONLIGDRAFT_685404</name>
</gene>
<dbReference type="Pfam" id="PF20493">
    <property type="entry name" value="WD-like_fungi"/>
    <property type="match status" value="1"/>
</dbReference>
<evidence type="ECO:0000256" key="1">
    <source>
        <dbReference type="SAM" id="SignalP"/>
    </source>
</evidence>
<keyword evidence="1" id="KW-0732">Signal</keyword>
<dbReference type="Proteomes" id="UP000182658">
    <property type="component" value="Unassembled WGS sequence"/>
</dbReference>
<sequence length="174" mass="18516">MHFTKTTVLAILSATSTIANQLDAGTTTTELVELYSEVFENATFTWYGLEDGDAASNAAPALERRQCANGPLECDNSHSYGDDAYLSLQYYLSSDAGGALQKSPRAVCRSSDGGKCCASWGSVPQWGITKGDLLPAMNRIYNACYVGNSGLVRQADLGGSCITICLSDRESGCR</sequence>